<evidence type="ECO:0000313" key="4">
    <source>
        <dbReference type="RefSeq" id="XP_022334152.1"/>
    </source>
</evidence>
<dbReference type="OrthoDB" id="6050636at2759"/>
<dbReference type="PROSITE" id="PS51419">
    <property type="entry name" value="RAB"/>
    <property type="match status" value="1"/>
</dbReference>
<dbReference type="GO" id="GO:0007264">
    <property type="term" value="P:small GTPase-mediated signal transduction"/>
    <property type="evidence" value="ECO:0007669"/>
    <property type="project" value="InterPro"/>
</dbReference>
<dbReference type="GeneID" id="111131096"/>
<dbReference type="CDD" id="cd00157">
    <property type="entry name" value="Rho"/>
    <property type="match status" value="1"/>
</dbReference>
<dbReference type="SMART" id="SM00173">
    <property type="entry name" value="RAS"/>
    <property type="match status" value="1"/>
</dbReference>
<proteinExistence type="predicted"/>
<name>A0A8B8E0U6_CRAVI</name>
<dbReference type="InterPro" id="IPR005225">
    <property type="entry name" value="Small_GTP-bd"/>
</dbReference>
<gene>
    <name evidence="4" type="primary">LOC111131096</name>
</gene>
<evidence type="ECO:0000313" key="3">
    <source>
        <dbReference type="Proteomes" id="UP000694844"/>
    </source>
</evidence>
<sequence length="185" mass="20039">MVVMMQKSIHCTVVGDGFVGKSSLVQKFINGTFNQNYIATLKDDYMAKVSANGDVFNLNVADIAGEHEDLSSISTSDIFIVCFSLVDDDSMNSVLSFWIPKIRAIAKHSPVVLVGTQSDLRDAGHSGHIPQSEGRALAKSVRAEVYVECSAKSGSGVQDAFHSAVTASIRYSKRKVNILKRVLGR</sequence>
<keyword evidence="3" id="KW-1185">Reference proteome</keyword>
<evidence type="ECO:0000256" key="2">
    <source>
        <dbReference type="ARBA" id="ARBA00023134"/>
    </source>
</evidence>
<dbReference type="PRINTS" id="PR00449">
    <property type="entry name" value="RASTRNSFRMNG"/>
</dbReference>
<dbReference type="SMART" id="SM00174">
    <property type="entry name" value="RHO"/>
    <property type="match status" value="1"/>
</dbReference>
<dbReference type="GO" id="GO:0005525">
    <property type="term" value="F:GTP binding"/>
    <property type="evidence" value="ECO:0007669"/>
    <property type="project" value="UniProtKB-KW"/>
</dbReference>
<dbReference type="InterPro" id="IPR003578">
    <property type="entry name" value="Small_GTPase_Rho"/>
</dbReference>
<dbReference type="InterPro" id="IPR027417">
    <property type="entry name" value="P-loop_NTPase"/>
</dbReference>
<dbReference type="SMART" id="SM00175">
    <property type="entry name" value="RAB"/>
    <property type="match status" value="1"/>
</dbReference>
<reference evidence="4" key="1">
    <citation type="submission" date="2025-08" db="UniProtKB">
        <authorList>
            <consortium name="RefSeq"/>
        </authorList>
    </citation>
    <scope>IDENTIFICATION</scope>
    <source>
        <tissue evidence="4">Whole sample</tissue>
    </source>
</reference>
<dbReference type="Proteomes" id="UP000694844">
    <property type="component" value="Chromosome 4"/>
</dbReference>
<dbReference type="PROSITE" id="PS51420">
    <property type="entry name" value="RHO"/>
    <property type="match status" value="1"/>
</dbReference>
<evidence type="ECO:0000256" key="1">
    <source>
        <dbReference type="ARBA" id="ARBA00022741"/>
    </source>
</evidence>
<keyword evidence="2" id="KW-0342">GTP-binding</keyword>
<protein>
    <submittedName>
        <fullName evidence="4">Rac-like GTP-binding protein ARAC7</fullName>
    </submittedName>
</protein>
<dbReference type="AlphaFoldDB" id="A0A8B8E0U6"/>
<organism evidence="3 4">
    <name type="scientific">Crassostrea virginica</name>
    <name type="common">Eastern oyster</name>
    <dbReference type="NCBI Taxonomy" id="6565"/>
    <lineage>
        <taxon>Eukaryota</taxon>
        <taxon>Metazoa</taxon>
        <taxon>Spiralia</taxon>
        <taxon>Lophotrochozoa</taxon>
        <taxon>Mollusca</taxon>
        <taxon>Bivalvia</taxon>
        <taxon>Autobranchia</taxon>
        <taxon>Pteriomorphia</taxon>
        <taxon>Ostreida</taxon>
        <taxon>Ostreoidea</taxon>
        <taxon>Ostreidae</taxon>
        <taxon>Crassostrea</taxon>
    </lineage>
</organism>
<dbReference type="SUPFAM" id="SSF52540">
    <property type="entry name" value="P-loop containing nucleoside triphosphate hydrolases"/>
    <property type="match status" value="1"/>
</dbReference>
<accession>A0A8B8E0U6</accession>
<dbReference type="RefSeq" id="XP_022334152.1">
    <property type="nucleotide sequence ID" value="XM_022478444.1"/>
</dbReference>
<dbReference type="GO" id="GO:0003924">
    <property type="term" value="F:GTPase activity"/>
    <property type="evidence" value="ECO:0007669"/>
    <property type="project" value="InterPro"/>
</dbReference>
<dbReference type="NCBIfam" id="TIGR00231">
    <property type="entry name" value="small_GTP"/>
    <property type="match status" value="1"/>
</dbReference>
<dbReference type="InterPro" id="IPR001806">
    <property type="entry name" value="Small_GTPase"/>
</dbReference>
<dbReference type="Gene3D" id="3.40.50.300">
    <property type="entry name" value="P-loop containing nucleotide triphosphate hydrolases"/>
    <property type="match status" value="1"/>
</dbReference>
<dbReference type="PANTHER" id="PTHR24072">
    <property type="entry name" value="RHO FAMILY GTPASE"/>
    <property type="match status" value="1"/>
</dbReference>
<dbReference type="Pfam" id="PF00071">
    <property type="entry name" value="Ras"/>
    <property type="match status" value="1"/>
</dbReference>
<dbReference type="KEGG" id="cvn:111131096"/>
<dbReference type="PROSITE" id="PS51421">
    <property type="entry name" value="RAS"/>
    <property type="match status" value="1"/>
</dbReference>
<keyword evidence="1" id="KW-0547">Nucleotide-binding</keyword>